<dbReference type="Proteomes" id="UP000799118">
    <property type="component" value="Unassembled WGS sequence"/>
</dbReference>
<proteinExistence type="predicted"/>
<dbReference type="AlphaFoldDB" id="A0A6A4H5U0"/>
<name>A0A6A4H5U0_9AGAR</name>
<reference evidence="1" key="1">
    <citation type="journal article" date="2019" name="Environ. Microbiol.">
        <title>Fungal ecological strategies reflected in gene transcription - a case study of two litter decomposers.</title>
        <authorList>
            <person name="Barbi F."/>
            <person name="Kohler A."/>
            <person name="Barry K."/>
            <person name="Baskaran P."/>
            <person name="Daum C."/>
            <person name="Fauchery L."/>
            <person name="Ihrmark K."/>
            <person name="Kuo A."/>
            <person name="LaButti K."/>
            <person name="Lipzen A."/>
            <person name="Morin E."/>
            <person name="Grigoriev I.V."/>
            <person name="Henrissat B."/>
            <person name="Lindahl B."/>
            <person name="Martin F."/>
        </authorList>
    </citation>
    <scope>NUCLEOTIDE SEQUENCE</scope>
    <source>
        <strain evidence="1">JB14</strain>
    </source>
</reference>
<dbReference type="EMBL" id="ML769568">
    <property type="protein sequence ID" value="KAE9393599.1"/>
    <property type="molecule type" value="Genomic_DNA"/>
</dbReference>
<evidence type="ECO:0000313" key="1">
    <source>
        <dbReference type="EMBL" id="KAE9393599.1"/>
    </source>
</evidence>
<protein>
    <submittedName>
        <fullName evidence="1">Uncharacterized protein</fullName>
    </submittedName>
</protein>
<organism evidence="1 2">
    <name type="scientific">Gymnopus androsaceus JB14</name>
    <dbReference type="NCBI Taxonomy" id="1447944"/>
    <lineage>
        <taxon>Eukaryota</taxon>
        <taxon>Fungi</taxon>
        <taxon>Dikarya</taxon>
        <taxon>Basidiomycota</taxon>
        <taxon>Agaricomycotina</taxon>
        <taxon>Agaricomycetes</taxon>
        <taxon>Agaricomycetidae</taxon>
        <taxon>Agaricales</taxon>
        <taxon>Marasmiineae</taxon>
        <taxon>Omphalotaceae</taxon>
        <taxon>Gymnopus</taxon>
    </lineage>
</organism>
<sequence>MDLKAVNKSTCYRVILWCDVAVINAEVEQCRKMDEKIDKLEVRERITLDRQCC</sequence>
<evidence type="ECO:0000313" key="2">
    <source>
        <dbReference type="Proteomes" id="UP000799118"/>
    </source>
</evidence>
<gene>
    <name evidence="1" type="ORF">BT96DRAFT_923959</name>
</gene>
<accession>A0A6A4H5U0</accession>
<keyword evidence="2" id="KW-1185">Reference proteome</keyword>